<feature type="compositionally biased region" description="Gly residues" evidence="4">
    <location>
        <begin position="318"/>
        <end position="331"/>
    </location>
</feature>
<feature type="domain" description="CRC" evidence="5">
    <location>
        <begin position="437"/>
        <end position="475"/>
    </location>
</feature>
<dbReference type="SMART" id="SM01114">
    <property type="entry name" value="CXC"/>
    <property type="match status" value="1"/>
</dbReference>
<sequence length="1134" mass="124077">MPPNDDAAKDADQQTDANHRGGVGVDVGEPREKKEMSVGEGRSEGVDATSEVLQAKGEGEGKTTTAAHPATEGGGGSTSSIVATAAAANATAKVDEQDRRRQQRDDHGVEDDEVTATWSLDSDGRPVSMPHSWHPSAVHEGGGGGGGGRGASFGNYSRGGGGGGVVGGEGGATIMTMPRCGVPPPVSLYSHSRRGAHASSAHHPFRPVRSVADGRHRQPPPPPPPRYHGGGHHRQDQQHPLQYAAQEDYPYHGGHRSASSVVVPQSIRHAPPPHPQEHGRYPSHVGVGRAPLPHFMDRRPLHGQQQQPQRDYRADHPSGGGGGIRGVGGGLYYPQEEQQQQQPHHHVRRTDDYHRSPTESPYPPSNQSNIQHPSMTHRPSTHQVATTPSSSSQLRMLHHPPYHPQMLSMNVGNVVGGGDNSNNNPLLSTRQRNPSQKGCSCRKTRCLKLYCQCFAASVLCSAHQCICDGCQNIEGEALKGNRGAIAIARRQVLVRNPNAFENKFFWGDVRGNGIAGAGSVADTNAFAPDAAVNASMATIYRPPPLRHNGSVDSGHLMRHTQVGYGGVVDGNDVQRGCSDYDVPVLQQQQHLGRLVPPPPPPTGLPHVEFQFRSLDCPSTSSLRAVDLVDETVEEIKASVGCEDKEVRGPSEEGLGGDDAGAVAVDTSTSTETNKIDEEKEVDDKRGEEKAPSSKCDTSKSSQAASSSILQEVDDVEIDDRQKDRTEKDTRVTSQIVDAQIVVEIERDVDEEEREQPENDNFMGASSSSISTSKSLEPSSTCSFSKPSFEINNAWYRRGQENDLPHSRSWDVDRRQRDSSYNTEYEGRNAEVEHRRITSSYRINYKRRVSTWKVKEGMPIRTCSKCKSPGRSLHMVSSEEDKASIAQHPTSMPSLDATLDDDQHSKEGSSKNQEVKTDPLAATADMPRRTSDNGMKLDFLATLATSALDTLNADAVNAASMREKSTEEGRHIVNGKECERMDQQEATLKRHRSSSDGKDPRKRYMSEQQEQQRHHYEQKLHQYQAPQTHHYDQYVRHHPQYEQPSNKDTHERAEHAEFGFGNKCHFTTCGRCGADKEQHKNPNGTCIMGVYCTLTEEDGAKKGASDKYDAILADLAARAESRARMTIALERFKAD</sequence>
<feature type="compositionally biased region" description="Basic and acidic residues" evidence="4">
    <location>
        <begin position="639"/>
        <end position="650"/>
    </location>
</feature>
<evidence type="ECO:0000256" key="4">
    <source>
        <dbReference type="SAM" id="MobiDB-lite"/>
    </source>
</evidence>
<dbReference type="EMBL" id="JALLPB020000002">
    <property type="protein sequence ID" value="KAL3827551.1"/>
    <property type="molecule type" value="Genomic_DNA"/>
</dbReference>
<feature type="compositionally biased region" description="Basic and acidic residues" evidence="4">
    <location>
        <begin position="718"/>
        <end position="730"/>
    </location>
</feature>
<feature type="compositionally biased region" description="Polar residues" evidence="4">
    <location>
        <begin position="425"/>
        <end position="436"/>
    </location>
</feature>
<feature type="compositionally biased region" description="Polar residues" evidence="4">
    <location>
        <begin position="365"/>
        <end position="394"/>
    </location>
</feature>
<protein>
    <recommendedName>
        <fullName evidence="5">CRC domain-containing protein</fullName>
    </recommendedName>
</protein>
<feature type="region of interest" description="Disordered" evidence="4">
    <location>
        <begin position="417"/>
        <end position="436"/>
    </location>
</feature>
<dbReference type="InterPro" id="IPR028307">
    <property type="entry name" value="Lin-54_fam"/>
</dbReference>
<dbReference type="GO" id="GO:0005634">
    <property type="term" value="C:nucleus"/>
    <property type="evidence" value="ECO:0007669"/>
    <property type="project" value="UniProtKB-SubCell"/>
</dbReference>
<feature type="compositionally biased region" description="Basic and acidic residues" evidence="4">
    <location>
        <begin position="673"/>
        <end position="691"/>
    </location>
</feature>
<dbReference type="PROSITE" id="PS51634">
    <property type="entry name" value="CRC"/>
    <property type="match status" value="1"/>
</dbReference>
<proteinExistence type="inferred from homology"/>
<evidence type="ECO:0000256" key="2">
    <source>
        <dbReference type="ARBA" id="ARBA00007267"/>
    </source>
</evidence>
<feature type="compositionally biased region" description="Low complexity" evidence="4">
    <location>
        <begin position="78"/>
        <end position="92"/>
    </location>
</feature>
<feature type="region of interest" description="Disordered" evidence="4">
    <location>
        <begin position="889"/>
        <end position="928"/>
    </location>
</feature>
<feature type="compositionally biased region" description="Gly residues" evidence="4">
    <location>
        <begin position="140"/>
        <end position="154"/>
    </location>
</feature>
<feature type="compositionally biased region" description="Basic and acidic residues" evidence="4">
    <location>
        <begin position="900"/>
        <end position="916"/>
    </location>
</feature>
<feature type="compositionally biased region" description="Basic and acidic residues" evidence="4">
    <location>
        <begin position="1"/>
        <end position="12"/>
    </location>
</feature>
<feature type="compositionally biased region" description="Basic and acidic residues" evidence="4">
    <location>
        <begin position="28"/>
        <end position="45"/>
    </location>
</feature>
<feature type="region of interest" description="Disordered" evidence="4">
    <location>
        <begin position="1"/>
        <end position="154"/>
    </location>
</feature>
<dbReference type="PANTHER" id="PTHR12446:SF34">
    <property type="entry name" value="PROTEIN LIN-54 HOMOLOG"/>
    <property type="match status" value="1"/>
</dbReference>
<comment type="similarity">
    <text evidence="2">Belongs to the lin-54 family.</text>
</comment>
<dbReference type="AlphaFoldDB" id="A0ABD3ST22"/>
<keyword evidence="7" id="KW-1185">Reference proteome</keyword>
<dbReference type="InterPro" id="IPR033467">
    <property type="entry name" value="Tesmin/TSO1-like_CXC"/>
</dbReference>
<comment type="subcellular location">
    <subcellularLocation>
        <location evidence="1">Nucleus</location>
    </subcellularLocation>
</comment>
<evidence type="ECO:0000256" key="3">
    <source>
        <dbReference type="ARBA" id="ARBA00023242"/>
    </source>
</evidence>
<gene>
    <name evidence="6" type="ORF">ACHAXA_002048</name>
</gene>
<evidence type="ECO:0000313" key="6">
    <source>
        <dbReference type="EMBL" id="KAL3827551.1"/>
    </source>
</evidence>
<dbReference type="Pfam" id="PF03638">
    <property type="entry name" value="TCR"/>
    <property type="match status" value="1"/>
</dbReference>
<evidence type="ECO:0000259" key="5">
    <source>
        <dbReference type="PROSITE" id="PS51634"/>
    </source>
</evidence>
<feature type="region of interest" description="Disordered" evidence="4">
    <location>
        <begin position="800"/>
        <end position="829"/>
    </location>
</feature>
<feature type="region of interest" description="Disordered" evidence="4">
    <location>
        <begin position="958"/>
        <end position="1016"/>
    </location>
</feature>
<dbReference type="InterPro" id="IPR005172">
    <property type="entry name" value="CRC"/>
</dbReference>
<accession>A0ABD3ST22</accession>
<feature type="region of interest" description="Disordered" evidence="4">
    <location>
        <begin position="639"/>
        <end position="783"/>
    </location>
</feature>
<evidence type="ECO:0000256" key="1">
    <source>
        <dbReference type="ARBA" id="ARBA00004123"/>
    </source>
</evidence>
<dbReference type="PANTHER" id="PTHR12446">
    <property type="entry name" value="TESMIN/TSO1-RELATED"/>
    <property type="match status" value="1"/>
</dbReference>
<feature type="compositionally biased region" description="Basic and acidic residues" evidence="4">
    <location>
        <begin position="93"/>
        <end position="107"/>
    </location>
</feature>
<feature type="region of interest" description="Disordered" evidence="4">
    <location>
        <begin position="186"/>
        <end position="237"/>
    </location>
</feature>
<feature type="compositionally biased region" description="Basic and acidic residues" evidence="4">
    <location>
        <begin position="992"/>
        <end position="1016"/>
    </location>
</feature>
<feature type="region of interest" description="Disordered" evidence="4">
    <location>
        <begin position="266"/>
        <end position="400"/>
    </location>
</feature>
<feature type="compositionally biased region" description="Basic and acidic residues" evidence="4">
    <location>
        <begin position="800"/>
        <end position="817"/>
    </location>
</feature>
<feature type="compositionally biased region" description="Low complexity" evidence="4">
    <location>
        <begin position="698"/>
        <end position="707"/>
    </location>
</feature>
<keyword evidence="3" id="KW-0539">Nucleus</keyword>
<comment type="caution">
    <text evidence="6">The sequence shown here is derived from an EMBL/GenBank/DDBJ whole genome shotgun (WGS) entry which is preliminary data.</text>
</comment>
<name>A0ABD3ST22_9STRA</name>
<feature type="compositionally biased region" description="Low complexity" evidence="4">
    <location>
        <begin position="765"/>
        <end position="782"/>
    </location>
</feature>
<reference evidence="6 7" key="1">
    <citation type="submission" date="2024-10" db="EMBL/GenBank/DDBJ databases">
        <title>Updated reference genomes for cyclostephanoid diatoms.</title>
        <authorList>
            <person name="Roberts W.R."/>
            <person name="Alverson A.J."/>
        </authorList>
    </citation>
    <scope>NUCLEOTIDE SEQUENCE [LARGE SCALE GENOMIC DNA]</scope>
    <source>
        <strain evidence="6 7">AJA228-03</strain>
    </source>
</reference>
<evidence type="ECO:0000313" key="7">
    <source>
        <dbReference type="Proteomes" id="UP001530377"/>
    </source>
</evidence>
<organism evidence="6 7">
    <name type="scientific">Cyclostephanos tholiformis</name>
    <dbReference type="NCBI Taxonomy" id="382380"/>
    <lineage>
        <taxon>Eukaryota</taxon>
        <taxon>Sar</taxon>
        <taxon>Stramenopiles</taxon>
        <taxon>Ochrophyta</taxon>
        <taxon>Bacillariophyta</taxon>
        <taxon>Coscinodiscophyceae</taxon>
        <taxon>Thalassiosirophycidae</taxon>
        <taxon>Stephanodiscales</taxon>
        <taxon>Stephanodiscaceae</taxon>
        <taxon>Cyclostephanos</taxon>
    </lineage>
</organism>
<dbReference type="Proteomes" id="UP001530377">
    <property type="component" value="Unassembled WGS sequence"/>
</dbReference>
<feature type="compositionally biased region" description="Basic and acidic residues" evidence="4">
    <location>
        <begin position="960"/>
        <end position="982"/>
    </location>
</feature>